<reference evidence="3" key="1">
    <citation type="submission" date="2025-08" db="UniProtKB">
        <authorList>
            <consortium name="Ensembl"/>
        </authorList>
    </citation>
    <scope>IDENTIFICATION</scope>
</reference>
<dbReference type="GO" id="GO:0019901">
    <property type="term" value="F:protein kinase binding"/>
    <property type="evidence" value="ECO:0007669"/>
    <property type="project" value="TreeGrafter"/>
</dbReference>
<protein>
    <recommendedName>
        <fullName evidence="2">Association with the SNF1 complex (ASC) domain-containing protein</fullName>
    </recommendedName>
</protein>
<dbReference type="PANTHER" id="PTHR10343">
    <property type="entry name" value="5'-AMP-ACTIVATED PROTEIN KINASE , BETA SUBUNIT"/>
    <property type="match status" value="1"/>
</dbReference>
<dbReference type="PANTHER" id="PTHR10343:SF84">
    <property type="entry name" value="5'-AMP-ACTIVATED PROTEIN KINASE SUBUNIT BETA-1"/>
    <property type="match status" value="1"/>
</dbReference>
<organism evidence="3 4">
    <name type="scientific">Salmo trutta</name>
    <name type="common">Brown trout</name>
    <dbReference type="NCBI Taxonomy" id="8032"/>
    <lineage>
        <taxon>Eukaryota</taxon>
        <taxon>Metazoa</taxon>
        <taxon>Chordata</taxon>
        <taxon>Craniata</taxon>
        <taxon>Vertebrata</taxon>
        <taxon>Euteleostomi</taxon>
        <taxon>Actinopterygii</taxon>
        <taxon>Neopterygii</taxon>
        <taxon>Teleostei</taxon>
        <taxon>Protacanthopterygii</taxon>
        <taxon>Salmoniformes</taxon>
        <taxon>Salmonidae</taxon>
        <taxon>Salmoninae</taxon>
        <taxon>Salmo</taxon>
    </lineage>
</organism>
<dbReference type="InterPro" id="IPR037256">
    <property type="entry name" value="ASC_dom_sf"/>
</dbReference>
<evidence type="ECO:0000256" key="1">
    <source>
        <dbReference type="ARBA" id="ARBA00010926"/>
    </source>
</evidence>
<dbReference type="GO" id="GO:0005634">
    <property type="term" value="C:nucleus"/>
    <property type="evidence" value="ECO:0007669"/>
    <property type="project" value="TreeGrafter"/>
</dbReference>
<dbReference type="Pfam" id="PF04739">
    <property type="entry name" value="AMPKBI"/>
    <property type="match status" value="1"/>
</dbReference>
<keyword evidence="4" id="KW-1185">Reference proteome</keyword>
<feature type="domain" description="Association with the SNF1 complex (ASC)" evidence="2">
    <location>
        <begin position="14"/>
        <end position="97"/>
    </location>
</feature>
<dbReference type="Gene3D" id="2.20.25.290">
    <property type="match status" value="1"/>
</dbReference>
<dbReference type="SMART" id="SM01010">
    <property type="entry name" value="AMPKBI"/>
    <property type="match status" value="1"/>
</dbReference>
<accession>A0A674BBR3</accession>
<reference evidence="3" key="2">
    <citation type="submission" date="2025-09" db="UniProtKB">
        <authorList>
            <consortium name="Ensembl"/>
        </authorList>
    </citation>
    <scope>IDENTIFICATION</scope>
</reference>
<dbReference type="Ensembl" id="ENSSTUT00000073143.1">
    <property type="protein sequence ID" value="ENSSTUP00000068869.1"/>
    <property type="gene ID" value="ENSSTUG00000030232.1"/>
</dbReference>
<dbReference type="GO" id="GO:0007165">
    <property type="term" value="P:signal transduction"/>
    <property type="evidence" value="ECO:0007669"/>
    <property type="project" value="TreeGrafter"/>
</dbReference>
<dbReference type="InterPro" id="IPR006828">
    <property type="entry name" value="ASC_dom"/>
</dbReference>
<sequence length="115" mass="12979">MVTGNSKILTTQILVSNLALYLPSVCELDLSNMFKSLPILPPHLLQCDPALLPEHNHVMLNHLYSLSIKFLSPLRMVRSATHRYKKKYVTTLMYKPIWPEACGCMSLSGQRPVAV</sequence>
<proteinExistence type="inferred from homology"/>
<dbReference type="InParanoid" id="A0A674BBR3"/>
<dbReference type="SUPFAM" id="SSF160219">
    <property type="entry name" value="AMPKBI-like"/>
    <property type="match status" value="1"/>
</dbReference>
<dbReference type="GO" id="GO:0031588">
    <property type="term" value="C:nucleotide-activated protein kinase complex"/>
    <property type="evidence" value="ECO:0007669"/>
    <property type="project" value="TreeGrafter"/>
</dbReference>
<dbReference type="Proteomes" id="UP000472277">
    <property type="component" value="Chromosome 12"/>
</dbReference>
<dbReference type="GeneTree" id="ENSGT00940000155307"/>
<dbReference type="InterPro" id="IPR050827">
    <property type="entry name" value="CRP1_MDG1_kinase"/>
</dbReference>
<name>A0A674BBR3_SALTR</name>
<dbReference type="GO" id="GO:0005737">
    <property type="term" value="C:cytoplasm"/>
    <property type="evidence" value="ECO:0007669"/>
    <property type="project" value="TreeGrafter"/>
</dbReference>
<dbReference type="OMA" id="PIWPEAC"/>
<evidence type="ECO:0000313" key="3">
    <source>
        <dbReference type="Ensembl" id="ENSSTUP00000068869.1"/>
    </source>
</evidence>
<evidence type="ECO:0000313" key="4">
    <source>
        <dbReference type="Proteomes" id="UP000472277"/>
    </source>
</evidence>
<dbReference type="AlphaFoldDB" id="A0A674BBR3"/>
<evidence type="ECO:0000259" key="2">
    <source>
        <dbReference type="SMART" id="SM01010"/>
    </source>
</evidence>
<comment type="similarity">
    <text evidence="1">Belongs to the 5'-AMP-activated protein kinase beta subunit family.</text>
</comment>